<dbReference type="SUPFAM" id="SSF51905">
    <property type="entry name" value="FAD/NAD(P)-binding domain"/>
    <property type="match status" value="1"/>
</dbReference>
<reference evidence="2 3" key="1">
    <citation type="submission" date="2014-09" db="EMBL/GenBank/DDBJ databases">
        <title>Isolation and characterization of Aurantimonas altamirensis ON-56566 from clinical sample following a dog bite.</title>
        <authorList>
            <person name="Eshaghi A."/>
            <person name="Li A."/>
            <person name="Shahinas D."/>
            <person name="Bahn P."/>
            <person name="Kus J.V."/>
            <person name="Patel S.N."/>
        </authorList>
    </citation>
    <scope>NUCLEOTIDE SEQUENCE [LARGE SCALE GENOMIC DNA]</scope>
    <source>
        <strain evidence="2 3">ON-56566</strain>
    </source>
</reference>
<dbReference type="AlphaFoldDB" id="A0A0B1Q4B9"/>
<proteinExistence type="predicted"/>
<sequence length="496" mass="53783">MPTPDEQDLLPDAEARLEQLQERLAEDLALLNYPLANWVPPRTSADGRPVSDVVVIGAGMCGLVAGFGLLRAGISNIRIVDRAPAGREGPWVTYARMETLRSPKQLLGPAYGMASLTFQAWYRATRGDAAWDALFRIPRPMWMDYLAWYRKALALPVESGVDVTRIAPRDDGLFELEVVGGTGEAILARRVVMAGGREGLGRPTIPDFVDGLPRSRWAHSSETIDFDALAGKRVVVIGVGASAVDNAATALEAGAREVRLLARRPAMPTVNKLMGVGSYGLTAGFPTLSPEWRWRIMAYSNRQQTPAPSNSTRRVSRHSNAYFHFSAGIARAEEADGQIVLTTVSGRRFTTDFVILGTGFTVDVRSRPEIADFAGSIATWGERFTPPPEDADASLAAFPWLAEDFSFTEKSPGMAPFLKRLHSFNFSASLSLGKVSGDIPAISEGAQWLARGISAALFDDDIDIHWQALLAYEKPELVGDEWTDADAGPAPAARSA</sequence>
<dbReference type="PRINTS" id="PR00368">
    <property type="entry name" value="FADPNR"/>
</dbReference>
<dbReference type="GO" id="GO:0004497">
    <property type="term" value="F:monooxygenase activity"/>
    <property type="evidence" value="ECO:0007669"/>
    <property type="project" value="TreeGrafter"/>
</dbReference>
<dbReference type="InterPro" id="IPR050982">
    <property type="entry name" value="Auxin_biosynth/cation_transpt"/>
</dbReference>
<dbReference type="OrthoDB" id="8671611at2"/>
<dbReference type="PRINTS" id="PR00411">
    <property type="entry name" value="PNDRDTASEI"/>
</dbReference>
<organism evidence="2 3">
    <name type="scientific">Aureimonas altamirensis</name>
    <dbReference type="NCBI Taxonomy" id="370622"/>
    <lineage>
        <taxon>Bacteria</taxon>
        <taxon>Pseudomonadati</taxon>
        <taxon>Pseudomonadota</taxon>
        <taxon>Alphaproteobacteria</taxon>
        <taxon>Hyphomicrobiales</taxon>
        <taxon>Aurantimonadaceae</taxon>
        <taxon>Aureimonas</taxon>
    </lineage>
</organism>
<accession>A0A0B1Q4B9</accession>
<name>A0A0B1Q4B9_9HYPH</name>
<dbReference type="GO" id="GO:0050660">
    <property type="term" value="F:flavin adenine dinucleotide binding"/>
    <property type="evidence" value="ECO:0007669"/>
    <property type="project" value="TreeGrafter"/>
</dbReference>
<evidence type="ECO:0000313" key="3">
    <source>
        <dbReference type="Proteomes" id="UP000030826"/>
    </source>
</evidence>
<dbReference type="STRING" id="370622.LA66_00710"/>
<gene>
    <name evidence="2" type="ORF">LA66_00710</name>
</gene>
<keyword evidence="1" id="KW-0560">Oxidoreductase</keyword>
<dbReference type="Pfam" id="PF13738">
    <property type="entry name" value="Pyr_redox_3"/>
    <property type="match status" value="1"/>
</dbReference>
<dbReference type="Gene3D" id="3.50.50.60">
    <property type="entry name" value="FAD/NAD(P)-binding domain"/>
    <property type="match status" value="1"/>
</dbReference>
<dbReference type="PANTHER" id="PTHR43539:SF91">
    <property type="entry name" value="FAD-DEPENDENT URATE HYDROXYLASE"/>
    <property type="match status" value="1"/>
</dbReference>
<dbReference type="EMBL" id="JRFJ01000001">
    <property type="protein sequence ID" value="KHJ55239.1"/>
    <property type="molecule type" value="Genomic_DNA"/>
</dbReference>
<protein>
    <submittedName>
        <fullName evidence="2">FAD-dependent oxidoreductase</fullName>
    </submittedName>
</protein>
<evidence type="ECO:0000313" key="2">
    <source>
        <dbReference type="EMBL" id="KHJ55239.1"/>
    </source>
</evidence>
<evidence type="ECO:0000256" key="1">
    <source>
        <dbReference type="ARBA" id="ARBA00023002"/>
    </source>
</evidence>
<dbReference type="PANTHER" id="PTHR43539">
    <property type="entry name" value="FLAVIN-BINDING MONOOXYGENASE-LIKE PROTEIN (AFU_ORTHOLOGUE AFUA_4G09220)"/>
    <property type="match status" value="1"/>
</dbReference>
<dbReference type="InterPro" id="IPR036188">
    <property type="entry name" value="FAD/NAD-bd_sf"/>
</dbReference>
<dbReference type="Proteomes" id="UP000030826">
    <property type="component" value="Unassembled WGS sequence"/>
</dbReference>
<comment type="caution">
    <text evidence="2">The sequence shown here is derived from an EMBL/GenBank/DDBJ whole genome shotgun (WGS) entry which is preliminary data.</text>
</comment>